<reference evidence="4" key="1">
    <citation type="submission" date="2016-06" db="UniProtKB">
        <authorList>
            <consortium name="WormBaseParasite"/>
        </authorList>
    </citation>
    <scope>IDENTIFICATION</scope>
</reference>
<feature type="domain" description="USP48" evidence="1">
    <location>
        <begin position="1"/>
        <end position="100"/>
    </location>
</feature>
<proteinExistence type="predicted"/>
<dbReference type="WBParaSite" id="OFLC_0001071001-mRNA-1">
    <property type="protein sequence ID" value="OFLC_0001071001-mRNA-1"/>
    <property type="gene ID" value="OFLC_0001071001"/>
</dbReference>
<evidence type="ECO:0000313" key="3">
    <source>
        <dbReference type="Proteomes" id="UP000267606"/>
    </source>
</evidence>
<keyword evidence="3" id="KW-1185">Reference proteome</keyword>
<accession>A0A183HT98</accession>
<organism evidence="4">
    <name type="scientific">Onchocerca flexuosa</name>
    <dbReference type="NCBI Taxonomy" id="387005"/>
    <lineage>
        <taxon>Eukaryota</taxon>
        <taxon>Metazoa</taxon>
        <taxon>Ecdysozoa</taxon>
        <taxon>Nematoda</taxon>
        <taxon>Chromadorea</taxon>
        <taxon>Rhabditida</taxon>
        <taxon>Spirurina</taxon>
        <taxon>Spiruromorpha</taxon>
        <taxon>Filarioidea</taxon>
        <taxon>Onchocercidae</taxon>
        <taxon>Onchocerca</taxon>
    </lineage>
</organism>
<dbReference type="AlphaFoldDB" id="A0A183HT98"/>
<gene>
    <name evidence="2" type="ORF">OFLC_LOCUS10716</name>
</gene>
<dbReference type="EMBL" id="UZAJ01014592">
    <property type="protein sequence ID" value="VDO70721.1"/>
    <property type="molecule type" value="Genomic_DNA"/>
</dbReference>
<protein>
    <submittedName>
        <fullName evidence="4">DUF2835 family protein</fullName>
    </submittedName>
</protein>
<evidence type="ECO:0000313" key="2">
    <source>
        <dbReference type="EMBL" id="VDO70721.1"/>
    </source>
</evidence>
<dbReference type="Proteomes" id="UP000267606">
    <property type="component" value="Unassembled WGS sequence"/>
</dbReference>
<name>A0A183HT98_9BILA</name>
<evidence type="ECO:0000259" key="1">
    <source>
        <dbReference type="Pfam" id="PF24543"/>
    </source>
</evidence>
<evidence type="ECO:0000313" key="4">
    <source>
        <dbReference type="WBParaSite" id="OFLC_0001071001-mRNA-1"/>
    </source>
</evidence>
<sequence>MKEIRLAIGELIRTAVRRTIAVKSSTPQIYERVICRNFLKNMISRSRVRNPTIPTICQDCMLCSQHRKPCVLIDNTEGLAVPLTLEEWQKILTAMQIGEDDVILISLDNKGYFFKFFSEIEVE</sequence>
<dbReference type="Pfam" id="PF24543">
    <property type="entry name" value="Usp-48"/>
    <property type="match status" value="1"/>
</dbReference>
<dbReference type="InterPro" id="IPR057775">
    <property type="entry name" value="USP48_dom"/>
</dbReference>
<reference evidence="2 3" key="2">
    <citation type="submission" date="2018-11" db="EMBL/GenBank/DDBJ databases">
        <authorList>
            <consortium name="Pathogen Informatics"/>
        </authorList>
    </citation>
    <scope>NUCLEOTIDE SEQUENCE [LARGE SCALE GENOMIC DNA]</scope>
</reference>
<dbReference type="STRING" id="387005.A0A183HT98"/>